<evidence type="ECO:0000313" key="1">
    <source>
        <dbReference type="EMBL" id="MPA39665.1"/>
    </source>
</evidence>
<sequence length="107" mass="12322">MILSVMLSISTKDRGKTVIRKKTTTMGFPSSRHGTLRFRYRPCRLWILARTGRVSRDRVGCADRLICAGVLIGGTRICSMSWRLTSCDVSRHIINHECSYFNFYNLF</sequence>
<protein>
    <submittedName>
        <fullName evidence="1">Uncharacterized protein</fullName>
    </submittedName>
</protein>
<dbReference type="AlphaFoldDB" id="A0A5B6Z6G6"/>
<gene>
    <name evidence="1" type="ORF">Din_009106</name>
</gene>
<organism evidence="1">
    <name type="scientific">Davidia involucrata</name>
    <name type="common">Dove tree</name>
    <dbReference type="NCBI Taxonomy" id="16924"/>
    <lineage>
        <taxon>Eukaryota</taxon>
        <taxon>Viridiplantae</taxon>
        <taxon>Streptophyta</taxon>
        <taxon>Embryophyta</taxon>
        <taxon>Tracheophyta</taxon>
        <taxon>Spermatophyta</taxon>
        <taxon>Magnoliopsida</taxon>
        <taxon>eudicotyledons</taxon>
        <taxon>Gunneridae</taxon>
        <taxon>Pentapetalae</taxon>
        <taxon>asterids</taxon>
        <taxon>Cornales</taxon>
        <taxon>Nyssaceae</taxon>
        <taxon>Davidia</taxon>
    </lineage>
</organism>
<name>A0A5B6Z6G6_DAVIN</name>
<dbReference type="EMBL" id="GHES01009106">
    <property type="protein sequence ID" value="MPA39665.1"/>
    <property type="molecule type" value="Transcribed_RNA"/>
</dbReference>
<accession>A0A5B6Z6G6</accession>
<reference evidence="1" key="1">
    <citation type="submission" date="2019-08" db="EMBL/GenBank/DDBJ databases">
        <title>Reference gene set and small RNA set construction with multiple tissues from Davidia involucrata Baill.</title>
        <authorList>
            <person name="Yang H."/>
            <person name="Zhou C."/>
            <person name="Li G."/>
            <person name="Wang J."/>
            <person name="Gao P."/>
            <person name="Wang M."/>
            <person name="Wang R."/>
            <person name="Zhao Y."/>
        </authorList>
    </citation>
    <scope>NUCLEOTIDE SEQUENCE</scope>
    <source>
        <tissue evidence="1">Mixed with DoveR01_LX</tissue>
    </source>
</reference>
<proteinExistence type="predicted"/>